<keyword evidence="2" id="KW-1185">Reference proteome</keyword>
<evidence type="ECO:0000313" key="2">
    <source>
        <dbReference type="Proteomes" id="UP000008871"/>
    </source>
</evidence>
<organism evidence="1 2">
    <name type="scientific">Alcanivorax borkumensis (strain ATCC 700651 / DSM 11573 / NCIMB 13689 / SK2)</name>
    <dbReference type="NCBI Taxonomy" id="393595"/>
    <lineage>
        <taxon>Bacteria</taxon>
        <taxon>Pseudomonadati</taxon>
        <taxon>Pseudomonadota</taxon>
        <taxon>Gammaproteobacteria</taxon>
        <taxon>Oceanospirillales</taxon>
        <taxon>Alcanivoracaceae</taxon>
        <taxon>Alcanivorax</taxon>
    </lineage>
</organism>
<protein>
    <submittedName>
        <fullName evidence="1">Uncharacterized protein</fullName>
    </submittedName>
</protein>
<accession>Q0VKT6</accession>
<evidence type="ECO:0000313" key="1">
    <source>
        <dbReference type="EMBL" id="CAL15525.1"/>
    </source>
</evidence>
<name>Q0VKT6_ALCBS</name>
<dbReference type="Proteomes" id="UP000008871">
    <property type="component" value="Chromosome"/>
</dbReference>
<dbReference type="EMBL" id="AM286690">
    <property type="protein sequence ID" value="CAL15525.1"/>
    <property type="molecule type" value="Genomic_DNA"/>
</dbReference>
<dbReference type="KEGG" id="abo:ABO_0077"/>
<dbReference type="AlphaFoldDB" id="Q0VKT6"/>
<sequence>MKHQKITGLTPMSAQARASAVFYAGFRETFVGRLSREAAEPGSLLPSSLPNVGLCLWLI</sequence>
<dbReference type="STRING" id="393595.ABO_0077"/>
<proteinExistence type="predicted"/>
<gene>
    <name evidence="1" type="ordered locus">ABO_0077</name>
</gene>
<dbReference type="HOGENOM" id="CLU_2949947_0_0_6"/>
<reference evidence="1 2" key="1">
    <citation type="journal article" date="2006" name="Nat. Biotechnol.">
        <title>Genome sequence of the ubiquitous hydrocarbon-degrading marine bacterium Alcanivorax borkumensis.</title>
        <authorList>
            <person name="Schneiker S."/>
            <person name="Martins dos Santos V.A.P."/>
            <person name="Bartels D."/>
            <person name="Bekel T."/>
            <person name="Brecht M."/>
            <person name="Buhrmester J."/>
            <person name="Chernikova T.N."/>
            <person name="Denaro R."/>
            <person name="Ferrer M."/>
            <person name="Gertler C."/>
            <person name="Goesmann A."/>
            <person name="Golyshina O.V."/>
            <person name="Kaminski F."/>
            <person name="Khachane A.N."/>
            <person name="Lang S."/>
            <person name="Linke B."/>
            <person name="McHardy A.C."/>
            <person name="Meyer F."/>
            <person name="Nechitaylo T."/>
            <person name="Puehler A."/>
            <person name="Regenhardt D."/>
            <person name="Rupp O."/>
            <person name="Sabirova J.S."/>
            <person name="Selbitschka W."/>
            <person name="Yakimov M.M."/>
            <person name="Timmis K.N."/>
            <person name="Vorhoelter F.-J."/>
            <person name="Weidner S."/>
            <person name="Kaiser O."/>
            <person name="Golyshin P.N."/>
        </authorList>
    </citation>
    <scope>NUCLEOTIDE SEQUENCE [LARGE SCALE GENOMIC DNA]</scope>
    <source>
        <strain evidence="2">ATCC 700651 / DSM 11573 / NCIMB 13689 / SK2</strain>
    </source>
</reference>